<dbReference type="Pfam" id="PF09115">
    <property type="entry name" value="DNApol3-delta_C"/>
    <property type="match status" value="1"/>
</dbReference>
<keyword evidence="5" id="KW-0235">DNA replication</keyword>
<dbReference type="Gene3D" id="1.20.272.10">
    <property type="match status" value="1"/>
</dbReference>
<evidence type="ECO:0000256" key="6">
    <source>
        <dbReference type="ARBA" id="ARBA00022932"/>
    </source>
</evidence>
<evidence type="ECO:0000256" key="3">
    <source>
        <dbReference type="ARBA" id="ARBA00022679"/>
    </source>
</evidence>
<dbReference type="EC" id="2.7.7.7" evidence="1"/>
<gene>
    <name evidence="9" type="ORF">NP590_05525</name>
</gene>
<comment type="caution">
    <text evidence="9">The sequence shown here is derived from an EMBL/GenBank/DDBJ whole genome shotgun (WGS) entry which is preliminary data.</text>
</comment>
<dbReference type="SUPFAM" id="SSF52540">
    <property type="entry name" value="P-loop containing nucleoside triphosphate hydrolases"/>
    <property type="match status" value="1"/>
</dbReference>
<comment type="catalytic activity">
    <reaction evidence="7">
        <text>DNA(n) + a 2'-deoxyribonucleoside 5'-triphosphate = DNA(n+1) + diphosphate</text>
        <dbReference type="Rhea" id="RHEA:22508"/>
        <dbReference type="Rhea" id="RHEA-COMP:17339"/>
        <dbReference type="Rhea" id="RHEA-COMP:17340"/>
        <dbReference type="ChEBI" id="CHEBI:33019"/>
        <dbReference type="ChEBI" id="CHEBI:61560"/>
        <dbReference type="ChEBI" id="CHEBI:173112"/>
        <dbReference type="EC" id="2.7.7.7"/>
    </reaction>
</comment>
<dbReference type="InterPro" id="IPR008921">
    <property type="entry name" value="DNA_pol3_clamp-load_cplx_C"/>
</dbReference>
<feature type="domain" description="DNA polymerase III delta subunit C-terminal" evidence="8">
    <location>
        <begin position="211"/>
        <end position="327"/>
    </location>
</feature>
<evidence type="ECO:0000256" key="5">
    <source>
        <dbReference type="ARBA" id="ARBA00022705"/>
    </source>
</evidence>
<name>A0ABT1TDM9_9GAMM</name>
<keyword evidence="3 9" id="KW-0808">Transferase</keyword>
<dbReference type="NCBIfam" id="NF004310">
    <property type="entry name" value="PRK05707.1"/>
    <property type="match status" value="1"/>
</dbReference>
<keyword evidence="6" id="KW-0239">DNA-directed DNA polymerase</keyword>
<dbReference type="GO" id="GO:0003887">
    <property type="term" value="F:DNA-directed DNA polymerase activity"/>
    <property type="evidence" value="ECO:0007669"/>
    <property type="project" value="UniProtKB-EC"/>
</dbReference>
<reference evidence="9 10" key="1">
    <citation type="submission" date="2022-07" db="EMBL/GenBank/DDBJ databases">
        <title>Methylomonas rivi sp. nov., Methylomonas rosea sp. nov., Methylomonas aureus sp. nov. and Methylomonas subterranea sp. nov., four novel methanotrophs isolated from a freshwater creek and the deep terrestrial subsurface.</title>
        <authorList>
            <person name="Abin C."/>
            <person name="Sankaranarayanan K."/>
            <person name="Garner C."/>
            <person name="Sindelar R."/>
            <person name="Kotary K."/>
            <person name="Garner R."/>
            <person name="Barclay S."/>
            <person name="Lawson P."/>
            <person name="Krumholz L."/>
        </authorList>
    </citation>
    <scope>NUCLEOTIDE SEQUENCE [LARGE SCALE GENOMIC DNA]</scope>
    <source>
        <strain evidence="9 10">SURF-2</strain>
    </source>
</reference>
<dbReference type="PANTHER" id="PTHR11669">
    <property type="entry name" value="REPLICATION FACTOR C / DNA POLYMERASE III GAMMA-TAU SUBUNIT"/>
    <property type="match status" value="1"/>
</dbReference>
<dbReference type="InterPro" id="IPR015199">
    <property type="entry name" value="DNA_pol_III_delta_C"/>
</dbReference>
<dbReference type="SUPFAM" id="SSF48019">
    <property type="entry name" value="post-AAA+ oligomerization domain-like"/>
    <property type="match status" value="1"/>
</dbReference>
<protein>
    <recommendedName>
        <fullName evidence="2">DNA polymerase III subunit delta'</fullName>
        <ecNumber evidence="1">2.7.7.7</ecNumber>
    </recommendedName>
</protein>
<accession>A0ABT1TDM9</accession>
<evidence type="ECO:0000313" key="9">
    <source>
        <dbReference type="EMBL" id="MCQ8103557.1"/>
    </source>
</evidence>
<dbReference type="Pfam" id="PF13177">
    <property type="entry name" value="DNA_pol3_delta2"/>
    <property type="match status" value="1"/>
</dbReference>
<dbReference type="InterPro" id="IPR027417">
    <property type="entry name" value="P-loop_NTPase"/>
</dbReference>
<keyword evidence="4 9" id="KW-0548">Nucleotidyltransferase</keyword>
<dbReference type="EMBL" id="JANIBJ010000007">
    <property type="protein sequence ID" value="MCQ8103557.1"/>
    <property type="molecule type" value="Genomic_DNA"/>
</dbReference>
<organism evidence="9 10">
    <name type="scientific">Methylomonas subterranea</name>
    <dbReference type="NCBI Taxonomy" id="2952225"/>
    <lineage>
        <taxon>Bacteria</taxon>
        <taxon>Pseudomonadati</taxon>
        <taxon>Pseudomonadota</taxon>
        <taxon>Gammaproteobacteria</taxon>
        <taxon>Methylococcales</taxon>
        <taxon>Methylococcaceae</taxon>
        <taxon>Methylomonas</taxon>
    </lineage>
</organism>
<dbReference type="PANTHER" id="PTHR11669:SF8">
    <property type="entry name" value="DNA POLYMERASE III SUBUNIT DELTA"/>
    <property type="match status" value="1"/>
</dbReference>
<evidence type="ECO:0000313" key="10">
    <source>
        <dbReference type="Proteomes" id="UP001524499"/>
    </source>
</evidence>
<proteinExistence type="predicted"/>
<dbReference type="NCBIfam" id="TIGR00678">
    <property type="entry name" value="holB"/>
    <property type="match status" value="1"/>
</dbReference>
<sequence length="332" mass="37434">MMMPSAVYPWQQAVWRHLLGYIELRRIPQAVLLSGLAGIGKRRLAEGYAQALMCHAPLSDYAACGQCQSCKLFEARTHPDFLLLEPEEPGKAIGIDKIRQLISKLALKPQFDKYRVVIISPADSLNNASANAFLKCLEEPTARTCLLLLSEKPSRLPATIRSRCQMLSCEAPERNIAEAWLKQQGIAENYPVLLSLSQGAPLLAAEYARQNFIDARRECFDIWLQIAENKKNLVAVAEQWQKPDGLELSVLLTWMIGWVADIIKSAFQIDPGQLLNPDMKKPLQALAKRLELKAVYRFYDSLLIARAQLSTPINKQLLLEQVLISWSQLNNR</sequence>
<dbReference type="InterPro" id="IPR004622">
    <property type="entry name" value="DNA_pol_HolB"/>
</dbReference>
<dbReference type="Gene3D" id="3.40.50.300">
    <property type="entry name" value="P-loop containing nucleotide triphosphate hydrolases"/>
    <property type="match status" value="1"/>
</dbReference>
<evidence type="ECO:0000256" key="4">
    <source>
        <dbReference type="ARBA" id="ARBA00022695"/>
    </source>
</evidence>
<evidence type="ECO:0000259" key="8">
    <source>
        <dbReference type="Pfam" id="PF09115"/>
    </source>
</evidence>
<keyword evidence="10" id="KW-1185">Reference proteome</keyword>
<evidence type="ECO:0000256" key="1">
    <source>
        <dbReference type="ARBA" id="ARBA00012417"/>
    </source>
</evidence>
<evidence type="ECO:0000256" key="2">
    <source>
        <dbReference type="ARBA" id="ARBA00014363"/>
    </source>
</evidence>
<evidence type="ECO:0000256" key="7">
    <source>
        <dbReference type="ARBA" id="ARBA00049244"/>
    </source>
</evidence>
<dbReference type="InterPro" id="IPR050238">
    <property type="entry name" value="DNA_Rep/Repair_Clamp_Loader"/>
</dbReference>
<dbReference type="Proteomes" id="UP001524499">
    <property type="component" value="Unassembled WGS sequence"/>
</dbReference>